<sequence>MSGEVRWQIQAVLFLLLLLAVSVCDIRTREIPDSLQLGIAGLSLLCFSPENLAGILGAVPYLMTALFFDNGIGGGDVKLAAATGLVLGLPASLAASLLGLTGFILYAGVCSGIKRLLGKEGKEGYPVGPFLSAGAIAAYLLKNGGTIL</sequence>
<keyword evidence="2" id="KW-1133">Transmembrane helix</keyword>
<accession>A0ABX3AK41</accession>
<reference evidence="4 5" key="1">
    <citation type="submission" date="2016-08" db="EMBL/GenBank/DDBJ databases">
        <title>Characterization of Isolates of Eisenbergiella tayi Derived from Blood Cultures, Using Whole Genome Sequencing.</title>
        <authorList>
            <person name="Bernier A.-M."/>
            <person name="Burdz T."/>
            <person name="Wiebe D."/>
            <person name="Bernard K."/>
        </authorList>
    </citation>
    <scope>NUCLEOTIDE SEQUENCE [LARGE SCALE GENOMIC DNA]</scope>
    <source>
        <strain evidence="4 5">NML120146</strain>
    </source>
</reference>
<keyword evidence="2" id="KW-0472">Membrane</keyword>
<dbReference type="InterPro" id="IPR050882">
    <property type="entry name" value="Prepilin_peptidase/N-MTase"/>
</dbReference>
<evidence type="ECO:0000259" key="3">
    <source>
        <dbReference type="Pfam" id="PF01478"/>
    </source>
</evidence>
<protein>
    <submittedName>
        <fullName evidence="4">Competence protein ComC</fullName>
    </submittedName>
</protein>
<evidence type="ECO:0000313" key="4">
    <source>
        <dbReference type="EMBL" id="ODR57128.1"/>
    </source>
</evidence>
<comment type="similarity">
    <text evidence="1">Belongs to the peptidase A24 family.</text>
</comment>
<name>A0ABX3AK41_9FIRM</name>
<keyword evidence="2" id="KW-0812">Transmembrane</keyword>
<feature type="transmembrane region" description="Helical" evidence="2">
    <location>
        <begin position="40"/>
        <end position="67"/>
    </location>
</feature>
<proteinExistence type="inferred from homology"/>
<organism evidence="4 5">
    <name type="scientific">Eisenbergiella tayi</name>
    <dbReference type="NCBI Taxonomy" id="1432052"/>
    <lineage>
        <taxon>Bacteria</taxon>
        <taxon>Bacillati</taxon>
        <taxon>Bacillota</taxon>
        <taxon>Clostridia</taxon>
        <taxon>Lachnospirales</taxon>
        <taxon>Lachnospiraceae</taxon>
        <taxon>Eisenbergiella</taxon>
    </lineage>
</organism>
<evidence type="ECO:0000313" key="5">
    <source>
        <dbReference type="Proteomes" id="UP000094869"/>
    </source>
</evidence>
<feature type="domain" description="Prepilin type IV endopeptidase peptidase" evidence="3">
    <location>
        <begin position="13"/>
        <end position="101"/>
    </location>
</feature>
<comment type="caution">
    <text evidence="4">The sequence shown here is derived from an EMBL/GenBank/DDBJ whole genome shotgun (WGS) entry which is preliminary data.</text>
</comment>
<gene>
    <name evidence="4" type="ORF">BEI63_12785</name>
</gene>
<dbReference type="PANTHER" id="PTHR30487">
    <property type="entry name" value="TYPE 4 PREPILIN-LIKE PROTEINS LEADER PEPTIDE-PROCESSING ENZYME"/>
    <property type="match status" value="1"/>
</dbReference>
<dbReference type="Pfam" id="PF01478">
    <property type="entry name" value="Peptidase_A24"/>
    <property type="match status" value="1"/>
</dbReference>
<evidence type="ECO:0000256" key="1">
    <source>
        <dbReference type="ARBA" id="ARBA00005801"/>
    </source>
</evidence>
<feature type="transmembrane region" description="Helical" evidence="2">
    <location>
        <begin position="79"/>
        <end position="104"/>
    </location>
</feature>
<evidence type="ECO:0000256" key="2">
    <source>
        <dbReference type="SAM" id="Phobius"/>
    </source>
</evidence>
<dbReference type="Proteomes" id="UP000094869">
    <property type="component" value="Unassembled WGS sequence"/>
</dbReference>
<dbReference type="InterPro" id="IPR000045">
    <property type="entry name" value="Prepilin_IV_endopep_pep"/>
</dbReference>
<keyword evidence="5" id="KW-1185">Reference proteome</keyword>
<dbReference type="EMBL" id="MEHD01000022">
    <property type="protein sequence ID" value="ODR57128.1"/>
    <property type="molecule type" value="Genomic_DNA"/>
</dbReference>
<dbReference type="Gene3D" id="1.20.120.1220">
    <property type="match status" value="1"/>
</dbReference>
<dbReference type="PANTHER" id="PTHR30487:SF0">
    <property type="entry name" value="PREPILIN LEADER PEPTIDASE_N-METHYLTRANSFERASE-RELATED"/>
    <property type="match status" value="1"/>
</dbReference>